<dbReference type="EMBL" id="CM020618">
    <property type="protein sequence ID" value="KAK1859086.1"/>
    <property type="molecule type" value="Genomic_DNA"/>
</dbReference>
<dbReference type="Proteomes" id="UP000798662">
    <property type="component" value="Chromosome 1"/>
</dbReference>
<protein>
    <submittedName>
        <fullName evidence="1">Uncharacterized protein</fullName>
    </submittedName>
</protein>
<reference evidence="1" key="1">
    <citation type="submission" date="2019-11" db="EMBL/GenBank/DDBJ databases">
        <title>Nori genome reveals adaptations in red seaweeds to the harsh intertidal environment.</title>
        <authorList>
            <person name="Wang D."/>
            <person name="Mao Y."/>
        </authorList>
    </citation>
    <scope>NUCLEOTIDE SEQUENCE</scope>
    <source>
        <tissue evidence="1">Gametophyte</tissue>
    </source>
</reference>
<keyword evidence="2" id="KW-1185">Reference proteome</keyword>
<evidence type="ECO:0000313" key="2">
    <source>
        <dbReference type="Proteomes" id="UP000798662"/>
    </source>
</evidence>
<gene>
    <name evidence="1" type="ORF">I4F81_001684</name>
</gene>
<comment type="caution">
    <text evidence="1">The sequence shown here is derived from an EMBL/GenBank/DDBJ whole genome shotgun (WGS) entry which is preliminary data.</text>
</comment>
<name>A0ACC3BNM6_PYRYE</name>
<evidence type="ECO:0000313" key="1">
    <source>
        <dbReference type="EMBL" id="KAK1859086.1"/>
    </source>
</evidence>
<organism evidence="1 2">
    <name type="scientific">Pyropia yezoensis</name>
    <name type="common">Susabi-nori</name>
    <name type="synonym">Porphyra yezoensis</name>
    <dbReference type="NCBI Taxonomy" id="2788"/>
    <lineage>
        <taxon>Eukaryota</taxon>
        <taxon>Rhodophyta</taxon>
        <taxon>Bangiophyceae</taxon>
        <taxon>Bangiales</taxon>
        <taxon>Bangiaceae</taxon>
        <taxon>Pyropia</taxon>
    </lineage>
</organism>
<sequence length="571" mass="56314">MVLQRHLPRAATPDAVRRLRLQLPAVAEPPLPSCLDDKQLPPFPRRPPPRPDSMPPNPSLPALRRLPPVDVAIVGGGLVGAALAAALAATPTTAHLSTLLIERAPPPVSRPSPSAAAGVAAADAPPPAPPAPVPPASPPPAHGLRTATLTAASVALLDASAVTPRLGHRLRPFHRMVVWDRPLPPPELSATGPVGGPAAWETVGGGVGGGGGGALGDDGGIFGLAGALGPAFGVMDLTAPGGVPMGGVVENEVLLRALYDALRSSPAAVTEVRASLRALDRPSVTGLAELTLALEGTAAGVGSSGGGRDGGSSCAAAEEVVVGAKLVVGADGSRSAVRSLAAMEWVSGRYPAAAVVANVTTASDTGVAYQRFLPSGPLAMLPLAPTGAAAAEPPVSNIIWSVAPAEAAALVAASPAAFVRELHTALSTASPPGIPVVTGVAGAGRGSFPLGWGLAPSPTSARVALVGDAAHAVHPLAGQGVNLGLADVAALVTLLGRVAAVGGDVGVGGRGWEDWAAGRLAANGRMMGAIEAVRRGFEVGGVAGVARRAGMAAFGQSGGLRDAVVRYAMGL</sequence>
<proteinExistence type="predicted"/>
<accession>A0ACC3BNM6</accession>